<comment type="caution">
    <text evidence="1">The sequence shown here is derived from an EMBL/GenBank/DDBJ whole genome shotgun (WGS) entry which is preliminary data.</text>
</comment>
<name>A0ACC6A7C4_9BACI</name>
<organism evidence="1 2">
    <name type="scientific">Bacillus cytotoxicus</name>
    <dbReference type="NCBI Taxonomy" id="580165"/>
    <lineage>
        <taxon>Bacteria</taxon>
        <taxon>Bacillati</taxon>
        <taxon>Bacillota</taxon>
        <taxon>Bacilli</taxon>
        <taxon>Bacillales</taxon>
        <taxon>Bacillaceae</taxon>
        <taxon>Bacillus</taxon>
        <taxon>Bacillus cereus group</taxon>
    </lineage>
</organism>
<dbReference type="Proteomes" id="UP001202289">
    <property type="component" value="Unassembled WGS sequence"/>
</dbReference>
<accession>A0ACC6A7C4</accession>
<dbReference type="EMBL" id="JAMBOP010000015">
    <property type="protein sequence ID" value="MCM3736775.1"/>
    <property type="molecule type" value="Genomic_DNA"/>
</dbReference>
<sequence length="77" mass="8776">MAKRIEIKLRDILKSRGMDQKDLIDDKNGLSTRTISELASGKMKRYPKEALEKIADKLNITDMNELLLIVDDEEGAE</sequence>
<protein>
    <submittedName>
        <fullName evidence="1">Helix-turn-helix transcriptional regulator</fullName>
    </submittedName>
</protein>
<evidence type="ECO:0000313" key="1">
    <source>
        <dbReference type="EMBL" id="MCM3736775.1"/>
    </source>
</evidence>
<evidence type="ECO:0000313" key="2">
    <source>
        <dbReference type="Proteomes" id="UP001202289"/>
    </source>
</evidence>
<reference evidence="1" key="1">
    <citation type="submission" date="2022-05" db="EMBL/GenBank/DDBJ databases">
        <title>Comparative Genomics of Spacecraft Associated Microbes.</title>
        <authorList>
            <person name="Tran M.T."/>
            <person name="Wright A."/>
            <person name="Seuylemezian A."/>
            <person name="Eisen J."/>
            <person name="Coil D."/>
        </authorList>
    </citation>
    <scope>NUCLEOTIDE SEQUENCE</scope>
    <source>
        <strain evidence="1">FAIRING 10M-2.2</strain>
    </source>
</reference>
<gene>
    <name evidence="1" type="ORF">M3215_13335</name>
</gene>
<proteinExistence type="predicted"/>
<keyword evidence="2" id="KW-1185">Reference proteome</keyword>